<keyword evidence="2" id="KW-1185">Reference proteome</keyword>
<proteinExistence type="predicted"/>
<sequence length="32" mass="3237">MPFADIASMAARAARLPKAVTDGMSTAVVETG</sequence>
<evidence type="ECO:0000313" key="1">
    <source>
        <dbReference type="EMBL" id="ROO25047.1"/>
    </source>
</evidence>
<reference evidence="1 2" key="1">
    <citation type="submission" date="2013-10" db="EMBL/GenBank/DDBJ databases">
        <title>Salinisphaera orenii MK-B5 Genome Sequencing.</title>
        <authorList>
            <person name="Lai Q."/>
            <person name="Li C."/>
            <person name="Shao Z."/>
        </authorList>
    </citation>
    <scope>NUCLEOTIDE SEQUENCE [LARGE SCALE GENOMIC DNA]</scope>
    <source>
        <strain evidence="1 2">MK-B5</strain>
    </source>
</reference>
<dbReference type="EMBL" id="AYKH01000040">
    <property type="protein sequence ID" value="ROO25047.1"/>
    <property type="molecule type" value="Genomic_DNA"/>
</dbReference>
<gene>
    <name evidence="1" type="ORF">SAOR_13290</name>
</gene>
<organism evidence="1 2">
    <name type="scientific">Salinisphaera orenii MK-B5</name>
    <dbReference type="NCBI Taxonomy" id="856730"/>
    <lineage>
        <taxon>Bacteria</taxon>
        <taxon>Pseudomonadati</taxon>
        <taxon>Pseudomonadota</taxon>
        <taxon>Gammaproteobacteria</taxon>
        <taxon>Salinisphaerales</taxon>
        <taxon>Salinisphaeraceae</taxon>
        <taxon>Salinisphaera</taxon>
    </lineage>
</organism>
<dbReference type="AlphaFoldDB" id="A0A423PHH9"/>
<comment type="caution">
    <text evidence="1">The sequence shown here is derived from an EMBL/GenBank/DDBJ whole genome shotgun (WGS) entry which is preliminary data.</text>
</comment>
<accession>A0A423PHH9</accession>
<name>A0A423PHH9_9GAMM</name>
<protein>
    <submittedName>
        <fullName evidence="1">Uncharacterized protein</fullName>
    </submittedName>
</protein>
<evidence type="ECO:0000313" key="2">
    <source>
        <dbReference type="Proteomes" id="UP000283993"/>
    </source>
</evidence>
<dbReference type="Proteomes" id="UP000283993">
    <property type="component" value="Unassembled WGS sequence"/>
</dbReference>